<keyword evidence="11" id="KW-1185">Reference proteome</keyword>
<dbReference type="Proteomes" id="UP000886595">
    <property type="component" value="Unassembled WGS sequence"/>
</dbReference>
<gene>
    <name evidence="10" type="ORF">Bca52824_003767</name>
</gene>
<keyword evidence="7" id="KW-0862">Zinc</keyword>
<dbReference type="GO" id="GO:0006357">
    <property type="term" value="P:regulation of transcription by RNA polymerase II"/>
    <property type="evidence" value="ECO:0007669"/>
    <property type="project" value="TreeGrafter"/>
</dbReference>
<dbReference type="InterPro" id="IPR018866">
    <property type="entry name" value="Znf-4CXXC_R1"/>
</dbReference>
<evidence type="ECO:0000256" key="4">
    <source>
        <dbReference type="ARBA" id="ARBA00023015"/>
    </source>
</evidence>
<feature type="domain" description="RING-type" evidence="9">
    <location>
        <begin position="15"/>
        <end position="62"/>
    </location>
</feature>
<evidence type="ECO:0000256" key="1">
    <source>
        <dbReference type="ARBA" id="ARBA00004123"/>
    </source>
</evidence>
<evidence type="ECO:0000256" key="3">
    <source>
        <dbReference type="ARBA" id="ARBA00022723"/>
    </source>
</evidence>
<keyword evidence="5" id="KW-0804">Transcription</keyword>
<dbReference type="GO" id="GO:0000785">
    <property type="term" value="C:chromatin"/>
    <property type="evidence" value="ECO:0007669"/>
    <property type="project" value="TreeGrafter"/>
</dbReference>
<keyword evidence="6" id="KW-0539">Nucleus</keyword>
<name>A0A8X8BEZ5_BRACI</name>
<evidence type="ECO:0000256" key="5">
    <source>
        <dbReference type="ARBA" id="ARBA00023163"/>
    </source>
</evidence>
<dbReference type="PANTHER" id="PTHR12549">
    <property type="entry name" value="JMJC DOMAIN-CONTAINING HISTONE DEMETHYLATION PROTEIN"/>
    <property type="match status" value="1"/>
</dbReference>
<dbReference type="InterPro" id="IPR001841">
    <property type="entry name" value="Znf_RING"/>
</dbReference>
<dbReference type="AlphaFoldDB" id="A0A8X8BEZ5"/>
<dbReference type="PROSITE" id="PS50089">
    <property type="entry name" value="ZF_RING_2"/>
    <property type="match status" value="1"/>
</dbReference>
<evidence type="ECO:0000259" key="9">
    <source>
        <dbReference type="PROSITE" id="PS50089"/>
    </source>
</evidence>
<evidence type="ECO:0000256" key="8">
    <source>
        <dbReference type="SAM" id="MobiDB-lite"/>
    </source>
</evidence>
<keyword evidence="7" id="KW-0863">Zinc-finger</keyword>
<dbReference type="PANTHER" id="PTHR12549:SF37">
    <property type="entry name" value="LYSINE-SPECIFIC DEMETHYLASE JMJ26"/>
    <property type="match status" value="1"/>
</dbReference>
<keyword evidence="3" id="KW-0479">Metal-binding</keyword>
<protein>
    <recommendedName>
        <fullName evidence="9">RING-type domain-containing protein</fullName>
    </recommendedName>
</protein>
<dbReference type="OrthoDB" id="1746452at2759"/>
<evidence type="ECO:0000313" key="11">
    <source>
        <dbReference type="Proteomes" id="UP000886595"/>
    </source>
</evidence>
<dbReference type="InterPro" id="IPR045109">
    <property type="entry name" value="LSDs-like"/>
</dbReference>
<comment type="similarity">
    <text evidence="2">Belongs to the JARID1 histone demethylase family.</text>
</comment>
<dbReference type="EMBL" id="JAAMPC010000001">
    <property type="protein sequence ID" value="KAG2332587.1"/>
    <property type="molecule type" value="Genomic_DNA"/>
</dbReference>
<comment type="caution">
    <text evidence="10">The sequence shown here is derived from an EMBL/GenBank/DDBJ whole genome shotgun (WGS) entry which is preliminary data.</text>
</comment>
<proteinExistence type="inferred from homology"/>
<dbReference type="Pfam" id="PF10497">
    <property type="entry name" value="zf-4CXXC_R1"/>
    <property type="match status" value="1"/>
</dbReference>
<feature type="region of interest" description="Disordered" evidence="8">
    <location>
        <begin position="154"/>
        <end position="173"/>
    </location>
</feature>
<dbReference type="GO" id="GO:0008270">
    <property type="term" value="F:zinc ion binding"/>
    <property type="evidence" value="ECO:0007669"/>
    <property type="project" value="UniProtKB-KW"/>
</dbReference>
<dbReference type="GO" id="GO:0032454">
    <property type="term" value="F:histone H3K9 demethylase activity"/>
    <property type="evidence" value="ECO:0007669"/>
    <property type="project" value="InterPro"/>
</dbReference>
<organism evidence="10 11">
    <name type="scientific">Brassica carinata</name>
    <name type="common">Ethiopian mustard</name>
    <name type="synonym">Abyssinian cabbage</name>
    <dbReference type="NCBI Taxonomy" id="52824"/>
    <lineage>
        <taxon>Eukaryota</taxon>
        <taxon>Viridiplantae</taxon>
        <taxon>Streptophyta</taxon>
        <taxon>Embryophyta</taxon>
        <taxon>Tracheophyta</taxon>
        <taxon>Spermatophyta</taxon>
        <taxon>Magnoliopsida</taxon>
        <taxon>eudicotyledons</taxon>
        <taxon>Gunneridae</taxon>
        <taxon>Pentapetalae</taxon>
        <taxon>rosids</taxon>
        <taxon>malvids</taxon>
        <taxon>Brassicales</taxon>
        <taxon>Brassicaceae</taxon>
        <taxon>Brassiceae</taxon>
        <taxon>Brassica</taxon>
    </lineage>
</organism>
<evidence type="ECO:0000313" key="10">
    <source>
        <dbReference type="EMBL" id="KAG2332587.1"/>
    </source>
</evidence>
<dbReference type="GO" id="GO:0000118">
    <property type="term" value="C:histone deacetylase complex"/>
    <property type="evidence" value="ECO:0007669"/>
    <property type="project" value="TreeGrafter"/>
</dbReference>
<dbReference type="Gene3D" id="2.60.120.650">
    <property type="entry name" value="Cupin"/>
    <property type="match status" value="1"/>
</dbReference>
<keyword evidence="4" id="KW-0805">Transcription regulation</keyword>
<comment type="subcellular location">
    <subcellularLocation>
        <location evidence="1">Nucleus</location>
    </subcellularLocation>
</comment>
<sequence length="401" mass="45827">MTRSLRAALGELAICHQCFKGERRYLSICTFCEEKIYCFPCIKKWYPHLSHDDVIEKCPICRGTCNCDICFQSNGLIETSKRKLGDHERFHHLQYLIGSMLPFLKKLCKAHMEEIETEAKIQGLMTSQVDISETLYSNEERVFCRYIHGEDAEPTSSSVLEDEADDNKPPIKWTADENGSSITCASKELGGCGDCVLELKRILPLTYEYDEESSFENGSRDNNLYSPDSFDVLKQEELLHFQHHWRKGETVIVRNALNNTAGLSWEPKVMWRALCEDDAISSDVKAIDSLANCEVKIKTRDFFEGYSKGRSYGNLWPEMLKLKDWPPSDEFDNVTATSSSGCCLSKSKVILAQEFSTLLLSFLKGFLNLILVRRLALRMGMEMSLEEEIQSLSFIEICLMQ</sequence>
<accession>A0A8X8BEZ5</accession>
<evidence type="ECO:0000256" key="2">
    <source>
        <dbReference type="ARBA" id="ARBA00006801"/>
    </source>
</evidence>
<evidence type="ECO:0000256" key="7">
    <source>
        <dbReference type="PROSITE-ProRule" id="PRU00175"/>
    </source>
</evidence>
<dbReference type="GO" id="GO:0003712">
    <property type="term" value="F:transcription coregulator activity"/>
    <property type="evidence" value="ECO:0007669"/>
    <property type="project" value="TreeGrafter"/>
</dbReference>
<dbReference type="GO" id="GO:0031490">
    <property type="term" value="F:chromatin DNA binding"/>
    <property type="evidence" value="ECO:0007669"/>
    <property type="project" value="TreeGrafter"/>
</dbReference>
<evidence type="ECO:0000256" key="6">
    <source>
        <dbReference type="ARBA" id="ARBA00023242"/>
    </source>
</evidence>
<reference evidence="10 11" key="1">
    <citation type="submission" date="2020-02" db="EMBL/GenBank/DDBJ databases">
        <authorList>
            <person name="Ma Q."/>
            <person name="Huang Y."/>
            <person name="Song X."/>
            <person name="Pei D."/>
        </authorList>
    </citation>
    <scope>NUCLEOTIDE SEQUENCE [LARGE SCALE GENOMIC DNA]</scope>
    <source>
        <strain evidence="10">Sxm20200214</strain>
        <tissue evidence="10">Leaf</tissue>
    </source>
</reference>